<feature type="transmembrane region" description="Helical" evidence="1">
    <location>
        <begin position="20"/>
        <end position="39"/>
    </location>
</feature>
<protein>
    <submittedName>
        <fullName evidence="2">Uncharacterized protein</fullName>
    </submittedName>
</protein>
<gene>
    <name evidence="2" type="ORF">ES319_D06G169500v1</name>
</gene>
<name>A0A5J5R2T2_GOSBA</name>
<evidence type="ECO:0000313" key="3">
    <source>
        <dbReference type="Proteomes" id="UP000327439"/>
    </source>
</evidence>
<keyword evidence="1" id="KW-1133">Transmembrane helix</keyword>
<dbReference type="AlphaFoldDB" id="A0A5J5R2T2"/>
<dbReference type="Proteomes" id="UP000327439">
    <property type="component" value="Chromosome D06"/>
</dbReference>
<sequence length="41" mass="5081">MAFVSSSFVVDQLRYQDMRYMIYACVIYDYDMHVFWGWVMI</sequence>
<proteinExistence type="predicted"/>
<evidence type="ECO:0000256" key="1">
    <source>
        <dbReference type="SAM" id="Phobius"/>
    </source>
</evidence>
<organism evidence="2 3">
    <name type="scientific">Gossypium barbadense</name>
    <name type="common">Sea Island cotton</name>
    <name type="synonym">Hibiscus barbadensis</name>
    <dbReference type="NCBI Taxonomy" id="3634"/>
    <lineage>
        <taxon>Eukaryota</taxon>
        <taxon>Viridiplantae</taxon>
        <taxon>Streptophyta</taxon>
        <taxon>Embryophyta</taxon>
        <taxon>Tracheophyta</taxon>
        <taxon>Spermatophyta</taxon>
        <taxon>Magnoliopsida</taxon>
        <taxon>eudicotyledons</taxon>
        <taxon>Gunneridae</taxon>
        <taxon>Pentapetalae</taxon>
        <taxon>rosids</taxon>
        <taxon>malvids</taxon>
        <taxon>Malvales</taxon>
        <taxon>Malvaceae</taxon>
        <taxon>Malvoideae</taxon>
        <taxon>Gossypium</taxon>
    </lineage>
</organism>
<accession>A0A5J5R2T2</accession>
<keyword evidence="1" id="KW-0472">Membrane</keyword>
<keyword evidence="3" id="KW-1185">Reference proteome</keyword>
<dbReference type="EMBL" id="CM018220">
    <property type="protein sequence ID" value="KAB2025715.1"/>
    <property type="molecule type" value="Genomic_DNA"/>
</dbReference>
<reference evidence="3" key="1">
    <citation type="journal article" date="2020" name="Nat. Genet.">
        <title>Genomic diversifications of five Gossypium allopolyploid species and their impact on cotton improvement.</title>
        <authorList>
            <person name="Chen Z.J."/>
            <person name="Sreedasyam A."/>
            <person name="Ando A."/>
            <person name="Song Q."/>
            <person name="De Santiago L.M."/>
            <person name="Hulse-Kemp A.M."/>
            <person name="Ding M."/>
            <person name="Ye W."/>
            <person name="Kirkbride R.C."/>
            <person name="Jenkins J."/>
            <person name="Plott C."/>
            <person name="Lovell J."/>
            <person name="Lin Y.M."/>
            <person name="Vaughn R."/>
            <person name="Liu B."/>
            <person name="Simpson S."/>
            <person name="Scheffler B.E."/>
            <person name="Wen L."/>
            <person name="Saski C.A."/>
            <person name="Grover C.E."/>
            <person name="Hu G."/>
            <person name="Conover J.L."/>
            <person name="Carlson J.W."/>
            <person name="Shu S."/>
            <person name="Boston L.B."/>
            <person name="Williams M."/>
            <person name="Peterson D.G."/>
            <person name="McGee K."/>
            <person name="Jones D.C."/>
            <person name="Wendel J.F."/>
            <person name="Stelly D.M."/>
            <person name="Grimwood J."/>
            <person name="Schmutz J."/>
        </authorList>
    </citation>
    <scope>NUCLEOTIDE SEQUENCE [LARGE SCALE GENOMIC DNA]</scope>
    <source>
        <strain evidence="3">cv. 3-79</strain>
    </source>
</reference>
<evidence type="ECO:0000313" key="2">
    <source>
        <dbReference type="EMBL" id="KAB2025715.1"/>
    </source>
</evidence>
<keyword evidence="1" id="KW-0812">Transmembrane</keyword>